<gene>
    <name evidence="3" type="ORF">RHGRI_010384</name>
</gene>
<reference evidence="3" key="1">
    <citation type="submission" date="2020-08" db="EMBL/GenBank/DDBJ databases">
        <title>Plant Genome Project.</title>
        <authorList>
            <person name="Zhang R.-G."/>
        </authorList>
    </citation>
    <scope>NUCLEOTIDE SEQUENCE</scope>
    <source>
        <strain evidence="3">WSP0</strain>
        <tissue evidence="3">Leaf</tissue>
    </source>
</reference>
<dbReference type="InterPro" id="IPR050942">
    <property type="entry name" value="F-box_BR-signaling"/>
</dbReference>
<comment type="caution">
    <text evidence="3">The sequence shown here is derived from an EMBL/GenBank/DDBJ whole genome shotgun (WGS) entry which is preliminary data.</text>
</comment>
<feature type="domain" description="KIB1-4 beta-propeller" evidence="2">
    <location>
        <begin position="97"/>
        <end position="300"/>
    </location>
</feature>
<dbReference type="PANTHER" id="PTHR44259">
    <property type="entry name" value="OS07G0183000 PROTEIN-RELATED"/>
    <property type="match status" value="1"/>
</dbReference>
<feature type="region of interest" description="Disordered" evidence="1">
    <location>
        <begin position="333"/>
        <end position="381"/>
    </location>
</feature>
<dbReference type="PANTHER" id="PTHR44259:SF114">
    <property type="entry name" value="OS06G0707300 PROTEIN"/>
    <property type="match status" value="1"/>
</dbReference>
<dbReference type="Proteomes" id="UP000823749">
    <property type="component" value="Chromosome 4"/>
</dbReference>
<evidence type="ECO:0000259" key="2">
    <source>
        <dbReference type="Pfam" id="PF03478"/>
    </source>
</evidence>
<dbReference type="InterPro" id="IPR036047">
    <property type="entry name" value="F-box-like_dom_sf"/>
</dbReference>
<feature type="compositionally biased region" description="Basic residues" evidence="1">
    <location>
        <begin position="343"/>
        <end position="355"/>
    </location>
</feature>
<sequence length="523" mass="59226">MADENKKVLKSRRRRSPSSPDWASLPWGILDLILAHLIQLDDYLHFSAVCRIWLSAALDGKYRRLGESIHKQSFPMLLTPPLPPTKAAGDHHLRWRLYSLTRGKLLNWELKMPSYSQRLCGSSYGWLGAVNEDLTITFFNPFSGTSVQLPPAHPRPCEIIHPDPSWRNYSFDKEVLKFVFSSYPNFASVKRDFVIGAIFGSYHDFAYIKPGSNVGSGWTYIGCCRRGFTDAVYHLGKFYLVDNYCCVISVDVSGGGFSSNKAKPPQVQVVVPPTDSYIRRVYLVVSSAGGDLLLVQALPHPTSLTVMLYTQILCIRLQHPSMNEYGELVKLQEEKEEEEGERRRRRRRTKKKKKLLPGVDDQRGRGRPEKNKLGPTVRDSESSKRLLLDLGEMGVGGGGRRCRQVAVKMASVGVKVRTVLGLDGHILEEDYEHLNIGRFDKKLKLANLVARKSGVDLAIVKPVDFYDDYEYCKLADDQALKLGMEVLTISHSMDLRFSFDSSHLARVFNGEVDRRIVETFLRV</sequence>
<name>A0AAV6KIM3_9ERIC</name>
<keyword evidence="4" id="KW-1185">Reference proteome</keyword>
<dbReference type="InterPro" id="IPR005174">
    <property type="entry name" value="KIB1-4_b-propeller"/>
</dbReference>
<feature type="region of interest" description="Disordered" evidence="1">
    <location>
        <begin position="1"/>
        <end position="21"/>
    </location>
</feature>
<protein>
    <recommendedName>
        <fullName evidence="2">KIB1-4 beta-propeller domain-containing protein</fullName>
    </recommendedName>
</protein>
<organism evidence="3 4">
    <name type="scientific">Rhododendron griersonianum</name>
    <dbReference type="NCBI Taxonomy" id="479676"/>
    <lineage>
        <taxon>Eukaryota</taxon>
        <taxon>Viridiplantae</taxon>
        <taxon>Streptophyta</taxon>
        <taxon>Embryophyta</taxon>
        <taxon>Tracheophyta</taxon>
        <taxon>Spermatophyta</taxon>
        <taxon>Magnoliopsida</taxon>
        <taxon>eudicotyledons</taxon>
        <taxon>Gunneridae</taxon>
        <taxon>Pentapetalae</taxon>
        <taxon>asterids</taxon>
        <taxon>Ericales</taxon>
        <taxon>Ericaceae</taxon>
        <taxon>Ericoideae</taxon>
        <taxon>Rhodoreae</taxon>
        <taxon>Rhododendron</taxon>
    </lineage>
</organism>
<evidence type="ECO:0000313" key="3">
    <source>
        <dbReference type="EMBL" id="KAG5552281.1"/>
    </source>
</evidence>
<dbReference type="SUPFAM" id="SSF81383">
    <property type="entry name" value="F-box domain"/>
    <property type="match status" value="1"/>
</dbReference>
<feature type="compositionally biased region" description="Basic and acidic residues" evidence="1">
    <location>
        <begin position="360"/>
        <end position="381"/>
    </location>
</feature>
<dbReference type="EMBL" id="JACTNZ010000004">
    <property type="protein sequence ID" value="KAG5552281.1"/>
    <property type="molecule type" value="Genomic_DNA"/>
</dbReference>
<dbReference type="Pfam" id="PF03478">
    <property type="entry name" value="Beta-prop_KIB1-4"/>
    <property type="match status" value="1"/>
</dbReference>
<accession>A0AAV6KIM3</accession>
<dbReference type="AlphaFoldDB" id="A0AAV6KIM3"/>
<evidence type="ECO:0000256" key="1">
    <source>
        <dbReference type="SAM" id="MobiDB-lite"/>
    </source>
</evidence>
<proteinExistence type="predicted"/>
<evidence type="ECO:0000313" key="4">
    <source>
        <dbReference type="Proteomes" id="UP000823749"/>
    </source>
</evidence>